<evidence type="ECO:0008006" key="3">
    <source>
        <dbReference type="Google" id="ProtNLM"/>
    </source>
</evidence>
<dbReference type="SUPFAM" id="SSF56281">
    <property type="entry name" value="Metallo-hydrolase/oxidoreductase"/>
    <property type="match status" value="1"/>
</dbReference>
<dbReference type="GeneID" id="41987860"/>
<dbReference type="GO" id="GO:0016740">
    <property type="term" value="F:transferase activity"/>
    <property type="evidence" value="ECO:0007669"/>
    <property type="project" value="TreeGrafter"/>
</dbReference>
<comment type="caution">
    <text evidence="1">The sequence shown here is derived from an EMBL/GenBank/DDBJ whole genome shotgun (WGS) entry which is preliminary data.</text>
</comment>
<protein>
    <recommendedName>
        <fullName evidence="3">Metallo-beta-lactamase domain-containing protein</fullName>
    </recommendedName>
</protein>
<dbReference type="EMBL" id="QGMH01000239">
    <property type="protein sequence ID" value="TVY22699.1"/>
    <property type="molecule type" value="Genomic_DNA"/>
</dbReference>
<dbReference type="Proteomes" id="UP000431533">
    <property type="component" value="Unassembled WGS sequence"/>
</dbReference>
<dbReference type="RefSeq" id="XP_031001487.1">
    <property type="nucleotide sequence ID" value="XM_031152591.1"/>
</dbReference>
<evidence type="ECO:0000313" key="2">
    <source>
        <dbReference type="Proteomes" id="UP000431533"/>
    </source>
</evidence>
<name>A0A8H8QWK9_9HELO</name>
<dbReference type="PANTHER" id="PTHR13754:SF13">
    <property type="entry name" value="METALLO-BETA-LACTAMASE SUPERFAMILY PROTEIN (AFU_ORTHOLOGUE AFUA_3G07630)"/>
    <property type="match status" value="1"/>
</dbReference>
<dbReference type="InterPro" id="IPR052926">
    <property type="entry name" value="Metallo-beta-lactamase_dom"/>
</dbReference>
<dbReference type="OrthoDB" id="3549953at2759"/>
<dbReference type="InterPro" id="IPR036866">
    <property type="entry name" value="RibonucZ/Hydroxyglut_hydro"/>
</dbReference>
<sequence length="217" mass="23743">MSSSLVEVDPWEAVVIIDNEVDSMSWIAPNTIDVSGRFPDMMMSQSKSFAVGEDSIKVMPMEAMCCGAHGLSVLVTAPEVGVKHSVLFGTGPEEEAYERNAKKLGTDISSVDVLQLSHWHRDHSEDKIYLQTHHCRPPSGSSRVSRLYDRQQSVSFPADPTFAEIEGVGATVSKQPAAYTVLDDMFLISGFIPSSALHETGLKGGIRQDTNKGWEKD</sequence>
<dbReference type="AlphaFoldDB" id="A0A8H8QWK9"/>
<proteinExistence type="predicted"/>
<accession>A0A8H8QWK9</accession>
<evidence type="ECO:0000313" key="1">
    <source>
        <dbReference type="EMBL" id="TVY22699.1"/>
    </source>
</evidence>
<gene>
    <name evidence="1" type="ORF">LHYA1_G007662</name>
</gene>
<reference evidence="1 2" key="1">
    <citation type="submission" date="2018-05" db="EMBL/GenBank/DDBJ databases">
        <title>Genome sequencing and assembly of the regulated plant pathogen Lachnellula willkommii and related sister species for the development of diagnostic species identification markers.</title>
        <authorList>
            <person name="Giroux E."/>
            <person name="Bilodeau G."/>
        </authorList>
    </citation>
    <scope>NUCLEOTIDE SEQUENCE [LARGE SCALE GENOMIC DNA]</scope>
    <source>
        <strain evidence="1 2">CBS 185.66</strain>
    </source>
</reference>
<keyword evidence="2" id="KW-1185">Reference proteome</keyword>
<dbReference type="PANTHER" id="PTHR13754">
    <property type="entry name" value="METALLO-BETA-LACTAMASE SUPERFAMILY PROTEIN"/>
    <property type="match status" value="1"/>
</dbReference>
<dbReference type="Gene3D" id="3.60.15.10">
    <property type="entry name" value="Ribonuclease Z/Hydroxyacylglutathione hydrolase-like"/>
    <property type="match status" value="1"/>
</dbReference>
<organism evidence="1 2">
    <name type="scientific">Lachnellula hyalina</name>
    <dbReference type="NCBI Taxonomy" id="1316788"/>
    <lineage>
        <taxon>Eukaryota</taxon>
        <taxon>Fungi</taxon>
        <taxon>Dikarya</taxon>
        <taxon>Ascomycota</taxon>
        <taxon>Pezizomycotina</taxon>
        <taxon>Leotiomycetes</taxon>
        <taxon>Helotiales</taxon>
        <taxon>Lachnaceae</taxon>
        <taxon>Lachnellula</taxon>
    </lineage>
</organism>